<dbReference type="Proteomes" id="UP001168821">
    <property type="component" value="Unassembled WGS sequence"/>
</dbReference>
<name>A0AA38ITL5_9CUCU</name>
<dbReference type="GO" id="GO:0005615">
    <property type="term" value="C:extracellular space"/>
    <property type="evidence" value="ECO:0007669"/>
    <property type="project" value="TreeGrafter"/>
</dbReference>
<proteinExistence type="predicted"/>
<evidence type="ECO:0000256" key="2">
    <source>
        <dbReference type="ARBA" id="ARBA00022729"/>
    </source>
</evidence>
<dbReference type="InterPro" id="IPR003591">
    <property type="entry name" value="Leu-rich_rpt_typical-subtyp"/>
</dbReference>
<dbReference type="SMART" id="SM00369">
    <property type="entry name" value="LRR_TYP"/>
    <property type="match status" value="6"/>
</dbReference>
<gene>
    <name evidence="5" type="ORF">Zmor_011430</name>
</gene>
<organism evidence="5 6">
    <name type="scientific">Zophobas morio</name>
    <dbReference type="NCBI Taxonomy" id="2755281"/>
    <lineage>
        <taxon>Eukaryota</taxon>
        <taxon>Metazoa</taxon>
        <taxon>Ecdysozoa</taxon>
        <taxon>Arthropoda</taxon>
        <taxon>Hexapoda</taxon>
        <taxon>Insecta</taxon>
        <taxon>Pterygota</taxon>
        <taxon>Neoptera</taxon>
        <taxon>Endopterygota</taxon>
        <taxon>Coleoptera</taxon>
        <taxon>Polyphaga</taxon>
        <taxon>Cucujiformia</taxon>
        <taxon>Tenebrionidae</taxon>
        <taxon>Zophobas</taxon>
    </lineage>
</organism>
<keyword evidence="6" id="KW-1185">Reference proteome</keyword>
<evidence type="ECO:0000313" key="5">
    <source>
        <dbReference type="EMBL" id="KAJ3659757.1"/>
    </source>
</evidence>
<dbReference type="AlphaFoldDB" id="A0AA38ITL5"/>
<evidence type="ECO:0000313" key="6">
    <source>
        <dbReference type="Proteomes" id="UP001168821"/>
    </source>
</evidence>
<keyword evidence="3" id="KW-0677">Repeat</keyword>
<reference evidence="5" key="1">
    <citation type="journal article" date="2023" name="G3 (Bethesda)">
        <title>Whole genome assemblies of Zophobas morio and Tenebrio molitor.</title>
        <authorList>
            <person name="Kaur S."/>
            <person name="Stinson S.A."/>
            <person name="diCenzo G.C."/>
        </authorList>
    </citation>
    <scope>NUCLEOTIDE SEQUENCE</scope>
    <source>
        <strain evidence="5">QUZm001</strain>
    </source>
</reference>
<dbReference type="InterPro" id="IPR032675">
    <property type="entry name" value="LRR_dom_sf"/>
</dbReference>
<dbReference type="InterPro" id="IPR001611">
    <property type="entry name" value="Leu-rich_rpt"/>
</dbReference>
<evidence type="ECO:0000256" key="1">
    <source>
        <dbReference type="ARBA" id="ARBA00022614"/>
    </source>
</evidence>
<protein>
    <submittedName>
        <fullName evidence="5">Uncharacterized protein</fullName>
    </submittedName>
</protein>
<keyword evidence="2 4" id="KW-0732">Signal</keyword>
<sequence length="409" mass="47960">MCTSNLYKLIFLVYVLFSGEIKCGCRHSYLTFCDDLTDLNRHNVENWTELVVGKEDGDISQLHSVDYDTFSFDKFERLTTLIVVRQIKDIKTYTFTAEPEETKLEYLKLYGNVIKRLRFTTFDNLMLRKLSLVNNEIEYIHKEAFYNCEIRVIDLSQNKLEMIEAGVFTEDFLGNFTKELIFRNNKIETIEANSLPSSLEILNLDYNNIKNLNYNVFENLRHLQEFSISYNKIQSLPGVKQFGEIRVIDASHNRIVGINAAEFNELTQLEVLDLSHNRISYPLTFNKFNFPERHPSLQISLAFNKLTHLILEDDSFRHHIVILYGNPWDCKCWAIMEKFMIDNKVKRNQCDMQYFGTGQVPYCINYACNDCTQSKVKHPNFTNTDIERFSELIKKTEGNVGCNLKPRRP</sequence>
<dbReference type="PRINTS" id="PR00019">
    <property type="entry name" value="LEURICHRPT"/>
</dbReference>
<evidence type="ECO:0000256" key="3">
    <source>
        <dbReference type="ARBA" id="ARBA00022737"/>
    </source>
</evidence>
<dbReference type="SUPFAM" id="SSF52058">
    <property type="entry name" value="L domain-like"/>
    <property type="match status" value="1"/>
</dbReference>
<keyword evidence="1" id="KW-0433">Leucine-rich repeat</keyword>
<feature type="chain" id="PRO_5041231829" evidence="4">
    <location>
        <begin position="24"/>
        <end position="409"/>
    </location>
</feature>
<dbReference type="Pfam" id="PF00560">
    <property type="entry name" value="LRR_1"/>
    <property type="match status" value="1"/>
</dbReference>
<dbReference type="PROSITE" id="PS51450">
    <property type="entry name" value="LRR"/>
    <property type="match status" value="1"/>
</dbReference>
<dbReference type="Gene3D" id="3.80.10.10">
    <property type="entry name" value="Ribonuclease Inhibitor"/>
    <property type="match status" value="2"/>
</dbReference>
<dbReference type="PANTHER" id="PTHR24373">
    <property type="entry name" value="SLIT RELATED LEUCINE-RICH REPEAT NEURONAL PROTEIN"/>
    <property type="match status" value="1"/>
</dbReference>
<dbReference type="EMBL" id="JALNTZ010000003">
    <property type="protein sequence ID" value="KAJ3659757.1"/>
    <property type="molecule type" value="Genomic_DNA"/>
</dbReference>
<dbReference type="InterPro" id="IPR050328">
    <property type="entry name" value="Dev_Immune_Receptor"/>
</dbReference>
<comment type="caution">
    <text evidence="5">The sequence shown here is derived from an EMBL/GenBank/DDBJ whole genome shotgun (WGS) entry which is preliminary data.</text>
</comment>
<evidence type="ECO:0000256" key="4">
    <source>
        <dbReference type="SAM" id="SignalP"/>
    </source>
</evidence>
<dbReference type="Pfam" id="PF13306">
    <property type="entry name" value="LRR_5"/>
    <property type="match status" value="1"/>
</dbReference>
<dbReference type="PANTHER" id="PTHR24373:SF387">
    <property type="entry name" value="LEUCINE-RICH REPEATS AND IMMUNOGLOBULIN-LIKE DOMAINS PROTEIN SMA-10"/>
    <property type="match status" value="1"/>
</dbReference>
<feature type="signal peptide" evidence="4">
    <location>
        <begin position="1"/>
        <end position="23"/>
    </location>
</feature>
<dbReference type="InterPro" id="IPR026906">
    <property type="entry name" value="LRR_5"/>
</dbReference>
<accession>A0AA38ITL5</accession>
<dbReference type="GO" id="GO:0031012">
    <property type="term" value="C:extracellular matrix"/>
    <property type="evidence" value="ECO:0007669"/>
    <property type="project" value="TreeGrafter"/>
</dbReference>